<comment type="caution">
    <text evidence="2">The sequence shown here is derived from an EMBL/GenBank/DDBJ whole genome shotgun (WGS) entry which is preliminary data.</text>
</comment>
<evidence type="ECO:0000313" key="2">
    <source>
        <dbReference type="EMBL" id="MBB6119205.1"/>
    </source>
</evidence>
<dbReference type="AlphaFoldDB" id="A0A841IRF2"/>
<accession>A0A841IRF2</accession>
<dbReference type="Proteomes" id="UP000536604">
    <property type="component" value="Unassembled WGS sequence"/>
</dbReference>
<proteinExistence type="predicted"/>
<evidence type="ECO:0000256" key="1">
    <source>
        <dbReference type="SAM" id="MobiDB-lite"/>
    </source>
</evidence>
<sequence length="30" mass="3010">MPFPAPSARTGHGTGRGAAGSRFPGGEARR</sequence>
<protein>
    <submittedName>
        <fullName evidence="2">Uncharacterized protein</fullName>
    </submittedName>
</protein>
<evidence type="ECO:0000313" key="3">
    <source>
        <dbReference type="Proteomes" id="UP000536604"/>
    </source>
</evidence>
<dbReference type="EMBL" id="JACHJO010000003">
    <property type="protein sequence ID" value="MBB6119205.1"/>
    <property type="molecule type" value="Genomic_DNA"/>
</dbReference>
<keyword evidence="3" id="KW-1185">Reference proteome</keyword>
<reference evidence="2 3" key="1">
    <citation type="submission" date="2020-08" db="EMBL/GenBank/DDBJ databases">
        <title>Genomic Encyclopedia of Type Strains, Phase III (KMG-III): the genomes of soil and plant-associated and newly described type strains.</title>
        <authorList>
            <person name="Whitman W."/>
        </authorList>
    </citation>
    <scope>NUCLEOTIDE SEQUENCE [LARGE SCALE GENOMIC DNA]</scope>
    <source>
        <strain evidence="2 3">CECT 8712</strain>
    </source>
</reference>
<name>A0A841IRF2_9ACTN</name>
<feature type="region of interest" description="Disordered" evidence="1">
    <location>
        <begin position="1"/>
        <end position="30"/>
    </location>
</feature>
<organism evidence="2 3">
    <name type="scientific">Nocardiopsis algeriensis</name>
    <dbReference type="NCBI Taxonomy" id="1478215"/>
    <lineage>
        <taxon>Bacteria</taxon>
        <taxon>Bacillati</taxon>
        <taxon>Actinomycetota</taxon>
        <taxon>Actinomycetes</taxon>
        <taxon>Streptosporangiales</taxon>
        <taxon>Nocardiopsidaceae</taxon>
        <taxon>Nocardiopsis</taxon>
    </lineage>
</organism>
<gene>
    <name evidence="2" type="ORF">FHS13_001140</name>
</gene>